<sequence length="248" mass="26690">MYTNPPDNPPVTREDEYNEDDGDDEDEKGEDNEDEDEGGEEDEEEGGEDKDTTTTTRRISSISMIPNVSTPPSRRISLNLSSDGGGSMMERNALHPQSGPSIPLPAPPPPQLLPTFSDTFPPQLPPLGIPPPNVSAPSSSTPGGTKSKKPSWLKHLNPAAVLKVFALRDAVTTNRGGPPDRVQKIRDALGLKTMSTLAFVSSRRPPPTANTHGSFGHLRASQASFNPENIANSNYGTVLKFHISNIFS</sequence>
<feature type="compositionally biased region" description="Low complexity" evidence="1">
    <location>
        <begin position="53"/>
        <end position="63"/>
    </location>
</feature>
<feature type="compositionally biased region" description="Acidic residues" evidence="1">
    <location>
        <begin position="16"/>
        <end position="48"/>
    </location>
</feature>
<proteinExistence type="predicted"/>
<feature type="region of interest" description="Disordered" evidence="1">
    <location>
        <begin position="1"/>
        <end position="108"/>
    </location>
</feature>
<feature type="compositionally biased region" description="Polar residues" evidence="1">
    <location>
        <begin position="64"/>
        <end position="82"/>
    </location>
</feature>
<organism evidence="2 3">
    <name type="scientific">Candolleomyces aberdarensis</name>
    <dbReference type="NCBI Taxonomy" id="2316362"/>
    <lineage>
        <taxon>Eukaryota</taxon>
        <taxon>Fungi</taxon>
        <taxon>Dikarya</taxon>
        <taxon>Basidiomycota</taxon>
        <taxon>Agaricomycotina</taxon>
        <taxon>Agaricomycetes</taxon>
        <taxon>Agaricomycetidae</taxon>
        <taxon>Agaricales</taxon>
        <taxon>Agaricineae</taxon>
        <taxon>Psathyrellaceae</taxon>
        <taxon>Candolleomyces</taxon>
    </lineage>
</organism>
<gene>
    <name evidence="2" type="ORF">EST38_g13984</name>
</gene>
<keyword evidence="3" id="KW-1185">Reference proteome</keyword>
<name>A0A4Q2CZM6_9AGAR</name>
<evidence type="ECO:0000313" key="3">
    <source>
        <dbReference type="Proteomes" id="UP000290288"/>
    </source>
</evidence>
<evidence type="ECO:0000256" key="1">
    <source>
        <dbReference type="SAM" id="MobiDB-lite"/>
    </source>
</evidence>
<comment type="caution">
    <text evidence="2">The sequence shown here is derived from an EMBL/GenBank/DDBJ whole genome shotgun (WGS) entry which is preliminary data.</text>
</comment>
<protein>
    <submittedName>
        <fullName evidence="2">Uncharacterized protein</fullName>
    </submittedName>
</protein>
<evidence type="ECO:0000313" key="2">
    <source>
        <dbReference type="EMBL" id="RXW11872.1"/>
    </source>
</evidence>
<feature type="region of interest" description="Disordered" evidence="1">
    <location>
        <begin position="120"/>
        <end position="151"/>
    </location>
</feature>
<reference evidence="2 3" key="1">
    <citation type="submission" date="2019-01" db="EMBL/GenBank/DDBJ databases">
        <title>Draft genome sequence of Psathyrella aberdarensis IHI B618.</title>
        <authorList>
            <person name="Buettner E."/>
            <person name="Kellner H."/>
        </authorList>
    </citation>
    <scope>NUCLEOTIDE SEQUENCE [LARGE SCALE GENOMIC DNA]</scope>
    <source>
        <strain evidence="2 3">IHI B618</strain>
    </source>
</reference>
<feature type="compositionally biased region" description="Pro residues" evidence="1">
    <location>
        <begin position="122"/>
        <end position="134"/>
    </location>
</feature>
<accession>A0A4Q2CZM6</accession>
<dbReference type="Proteomes" id="UP000290288">
    <property type="component" value="Unassembled WGS sequence"/>
</dbReference>
<dbReference type="EMBL" id="SDEE01001550">
    <property type="protein sequence ID" value="RXW11872.1"/>
    <property type="molecule type" value="Genomic_DNA"/>
</dbReference>
<dbReference type="AlphaFoldDB" id="A0A4Q2CZM6"/>